<dbReference type="Proteomes" id="UP000324800">
    <property type="component" value="Unassembled WGS sequence"/>
</dbReference>
<reference evidence="1 2" key="1">
    <citation type="submission" date="2019-03" db="EMBL/GenBank/DDBJ databases">
        <title>Single cell metagenomics reveals metabolic interactions within the superorganism composed of flagellate Streblomastix strix and complex community of Bacteroidetes bacteria on its surface.</title>
        <authorList>
            <person name="Treitli S.C."/>
            <person name="Kolisko M."/>
            <person name="Husnik F."/>
            <person name="Keeling P."/>
            <person name="Hampl V."/>
        </authorList>
    </citation>
    <scope>NUCLEOTIDE SEQUENCE [LARGE SCALE GENOMIC DNA]</scope>
    <source>
        <strain evidence="1">ST1C</strain>
    </source>
</reference>
<evidence type="ECO:0000313" key="1">
    <source>
        <dbReference type="EMBL" id="KAA6392544.1"/>
    </source>
</evidence>
<dbReference type="EMBL" id="SNRW01002506">
    <property type="protein sequence ID" value="KAA6392544.1"/>
    <property type="molecule type" value="Genomic_DNA"/>
</dbReference>
<sequence length="323" mass="38147">MTTENELFEDLYEYRGREVDSQFQSVDKVDLVRVRGDQQNHTNASCGGGPAPSTMDYISRFLSYVSADAAQLKGYKNKSSFFELQVKIFCIDIDNTWRTFLILLYEQFAQDVENRTTTKKFSRQLTSYVASVSDLAKFRRNLFNIDKLGECLHKRQLHEFHVDRYKHWNEFEQLRRIHKRGLQSIYNSESRFTSDKEFLSFPNLHFIRLKKRSQEASDAAHDRYLIAIFCKFQRPSVLDVNQLQNDTLSMNQHRYYTISAQEINPYLAISHQFNLIIFDHIDEGYLAFYFGGSLSQVRFCYYEILLEIEVLLDFDDNSVDFSD</sequence>
<accession>A0A5J4WC78</accession>
<dbReference type="AlphaFoldDB" id="A0A5J4WC78"/>
<protein>
    <submittedName>
        <fullName evidence="1">Uncharacterized protein</fullName>
    </submittedName>
</protein>
<gene>
    <name evidence="1" type="ORF">EZS28_011930</name>
</gene>
<evidence type="ECO:0000313" key="2">
    <source>
        <dbReference type="Proteomes" id="UP000324800"/>
    </source>
</evidence>
<proteinExistence type="predicted"/>
<organism evidence="1 2">
    <name type="scientific">Streblomastix strix</name>
    <dbReference type="NCBI Taxonomy" id="222440"/>
    <lineage>
        <taxon>Eukaryota</taxon>
        <taxon>Metamonada</taxon>
        <taxon>Preaxostyla</taxon>
        <taxon>Oxymonadida</taxon>
        <taxon>Streblomastigidae</taxon>
        <taxon>Streblomastix</taxon>
    </lineage>
</organism>
<name>A0A5J4WC78_9EUKA</name>
<comment type="caution">
    <text evidence="1">The sequence shown here is derived from an EMBL/GenBank/DDBJ whole genome shotgun (WGS) entry which is preliminary data.</text>
</comment>